<feature type="region of interest" description="Disordered" evidence="1">
    <location>
        <begin position="1"/>
        <end position="70"/>
    </location>
</feature>
<dbReference type="EMBL" id="JAHRIP010021166">
    <property type="protein sequence ID" value="MEQ2288624.1"/>
    <property type="molecule type" value="Genomic_DNA"/>
</dbReference>
<evidence type="ECO:0000256" key="1">
    <source>
        <dbReference type="SAM" id="MobiDB-lite"/>
    </source>
</evidence>
<dbReference type="Proteomes" id="UP001469553">
    <property type="component" value="Unassembled WGS sequence"/>
</dbReference>
<keyword evidence="4" id="KW-1185">Reference proteome</keyword>
<keyword evidence="2" id="KW-1133">Transmembrane helix</keyword>
<keyword evidence="2" id="KW-0472">Membrane</keyword>
<evidence type="ECO:0000313" key="4">
    <source>
        <dbReference type="Proteomes" id="UP001469553"/>
    </source>
</evidence>
<accession>A0ABV0Y4C4</accession>
<proteinExistence type="predicted"/>
<sequence>MSSTPEKPVKTHSPTPSTPVASCTHHTAHHDSKARAPHNATPASAHKRSRADTSKHHAHNRPLDPTPRWDKLTQQEVPGWQYIFCIGGLLHYGYNVTMCYCFFFFICICIVIEERMFS</sequence>
<reference evidence="3 4" key="1">
    <citation type="submission" date="2021-06" db="EMBL/GenBank/DDBJ databases">
        <authorList>
            <person name="Palmer J.M."/>
        </authorList>
    </citation>
    <scope>NUCLEOTIDE SEQUENCE [LARGE SCALE GENOMIC DNA]</scope>
    <source>
        <strain evidence="3 4">AS_MEX2019</strain>
        <tissue evidence="3">Muscle</tissue>
    </source>
</reference>
<evidence type="ECO:0000256" key="2">
    <source>
        <dbReference type="SAM" id="Phobius"/>
    </source>
</evidence>
<name>A0ABV0Y4C4_9TELE</name>
<gene>
    <name evidence="3" type="ORF">AMECASPLE_024592</name>
</gene>
<organism evidence="3 4">
    <name type="scientific">Ameca splendens</name>
    <dbReference type="NCBI Taxonomy" id="208324"/>
    <lineage>
        <taxon>Eukaryota</taxon>
        <taxon>Metazoa</taxon>
        <taxon>Chordata</taxon>
        <taxon>Craniata</taxon>
        <taxon>Vertebrata</taxon>
        <taxon>Euteleostomi</taxon>
        <taxon>Actinopterygii</taxon>
        <taxon>Neopterygii</taxon>
        <taxon>Teleostei</taxon>
        <taxon>Neoteleostei</taxon>
        <taxon>Acanthomorphata</taxon>
        <taxon>Ovalentaria</taxon>
        <taxon>Atherinomorphae</taxon>
        <taxon>Cyprinodontiformes</taxon>
        <taxon>Goodeidae</taxon>
        <taxon>Ameca</taxon>
    </lineage>
</organism>
<evidence type="ECO:0000313" key="3">
    <source>
        <dbReference type="EMBL" id="MEQ2288624.1"/>
    </source>
</evidence>
<protein>
    <submittedName>
        <fullName evidence="3">Uncharacterized protein</fullName>
    </submittedName>
</protein>
<keyword evidence="2" id="KW-0812">Transmembrane</keyword>
<feature type="compositionally biased region" description="Polar residues" evidence="1">
    <location>
        <begin position="12"/>
        <end position="25"/>
    </location>
</feature>
<comment type="caution">
    <text evidence="3">The sequence shown here is derived from an EMBL/GenBank/DDBJ whole genome shotgun (WGS) entry which is preliminary data.</text>
</comment>
<feature type="transmembrane region" description="Helical" evidence="2">
    <location>
        <begin position="92"/>
        <end position="112"/>
    </location>
</feature>